<organism evidence="2 3">
    <name type="scientific">Glarea lozoyensis (strain ATCC 20868 / MF5171)</name>
    <dbReference type="NCBI Taxonomy" id="1116229"/>
    <lineage>
        <taxon>Eukaryota</taxon>
        <taxon>Fungi</taxon>
        <taxon>Dikarya</taxon>
        <taxon>Ascomycota</taxon>
        <taxon>Pezizomycotina</taxon>
        <taxon>Leotiomycetes</taxon>
        <taxon>Helotiales</taxon>
        <taxon>Helotiaceae</taxon>
        <taxon>Glarea</taxon>
    </lineage>
</organism>
<feature type="compositionally biased region" description="Polar residues" evidence="1">
    <location>
        <begin position="1"/>
        <end position="17"/>
    </location>
</feature>
<feature type="compositionally biased region" description="Polar residues" evidence="1">
    <location>
        <begin position="48"/>
        <end position="57"/>
    </location>
</feature>
<feature type="compositionally biased region" description="Low complexity" evidence="1">
    <location>
        <begin position="65"/>
        <end position="79"/>
    </location>
</feature>
<protein>
    <submittedName>
        <fullName evidence="2">Uncharacterized protein</fullName>
    </submittedName>
</protein>
<dbReference type="Proteomes" id="UP000016922">
    <property type="component" value="Unassembled WGS sequence"/>
</dbReference>
<proteinExistence type="predicted"/>
<accession>S3CR01</accession>
<feature type="region of interest" description="Disordered" evidence="1">
    <location>
        <begin position="197"/>
        <end position="244"/>
    </location>
</feature>
<feature type="compositionally biased region" description="Polar residues" evidence="1">
    <location>
        <begin position="442"/>
        <end position="451"/>
    </location>
</feature>
<gene>
    <name evidence="2" type="ORF">GLAREA_00025</name>
</gene>
<feature type="compositionally biased region" description="Polar residues" evidence="1">
    <location>
        <begin position="200"/>
        <end position="215"/>
    </location>
</feature>
<evidence type="ECO:0000313" key="2">
    <source>
        <dbReference type="EMBL" id="EPE28867.1"/>
    </source>
</evidence>
<feature type="compositionally biased region" description="Pro residues" evidence="1">
    <location>
        <begin position="422"/>
        <end position="437"/>
    </location>
</feature>
<sequence>MTMSERIPTTHTSQSHSEMLGSSASPASTPSLPPTSTPYHSDVRDRNPYNSQLQPTTPEEDGNYSVFSSDSSTSNSDPDFASSKIFRKRLARRKDMGIVTGKGTVTRARGLLAAPNTNVAQVSSCEGSFVDVSLSEGSEENGNATSLKRLSSKGFPDPSSSLVGSQNRFAQGNWPLSNGGGVPVNVAHVEQLFASGASGGSLNTAQSGRNGNEFRTTADVHGKNEASSTRFPPQVSAPSTPRAPGVVYRSNYHFSPGHSRAASFQSSVSRVRAPPKHLGERKFIDLAAARSPLGDHTQRLTDSGIAAQENRTVPRIFQKPDPIKGREPEQTSGSRNPLAGAKYSTELQTSSSTLRERPIKPPPQQTILNASSKPTQPDSSLSNATTPSKNPPHEANLSLSLHSPTTSRQTSFLPPSTRQTSPLPPSHQPTTPTPTAPPSLFAHSTDTTLLNTPHHPSISFPPSPTPANPLPSPSHPPAPSPTSAPPTTTCTHAPKKPSPATQNAKPES</sequence>
<evidence type="ECO:0000313" key="3">
    <source>
        <dbReference type="Proteomes" id="UP000016922"/>
    </source>
</evidence>
<reference evidence="2 3" key="1">
    <citation type="journal article" date="2013" name="BMC Genomics">
        <title>Genomics-driven discovery of the pneumocandin biosynthetic gene cluster in the fungus Glarea lozoyensis.</title>
        <authorList>
            <person name="Chen L."/>
            <person name="Yue Q."/>
            <person name="Zhang X."/>
            <person name="Xiang M."/>
            <person name="Wang C."/>
            <person name="Li S."/>
            <person name="Che Y."/>
            <person name="Ortiz-Lopez F.J."/>
            <person name="Bills G.F."/>
            <person name="Liu X."/>
            <person name="An Z."/>
        </authorList>
    </citation>
    <scope>NUCLEOTIDE SEQUENCE [LARGE SCALE GENOMIC DNA]</scope>
    <source>
        <strain evidence="3">ATCC 20868 / MF5171</strain>
    </source>
</reference>
<feature type="compositionally biased region" description="Polar residues" evidence="1">
    <location>
        <begin position="140"/>
        <end position="149"/>
    </location>
</feature>
<dbReference type="GeneID" id="19459085"/>
<dbReference type="AlphaFoldDB" id="S3CR01"/>
<dbReference type="KEGG" id="glz:GLAREA_00025"/>
<feature type="compositionally biased region" description="Polar residues" evidence="1">
    <location>
        <begin position="225"/>
        <end position="239"/>
    </location>
</feature>
<feature type="compositionally biased region" description="Polar residues" evidence="1">
    <location>
        <begin position="365"/>
        <end position="388"/>
    </location>
</feature>
<feature type="compositionally biased region" description="Polar residues" evidence="1">
    <location>
        <begin position="397"/>
        <end position="419"/>
    </location>
</feature>
<evidence type="ECO:0000256" key="1">
    <source>
        <dbReference type="SAM" id="MobiDB-lite"/>
    </source>
</evidence>
<feature type="compositionally biased region" description="Pro residues" evidence="1">
    <location>
        <begin position="459"/>
        <end position="484"/>
    </location>
</feature>
<feature type="region of interest" description="Disordered" evidence="1">
    <location>
        <begin position="294"/>
        <end position="508"/>
    </location>
</feature>
<feature type="compositionally biased region" description="Polar residues" evidence="1">
    <location>
        <begin position="499"/>
        <end position="508"/>
    </location>
</feature>
<feature type="region of interest" description="Disordered" evidence="1">
    <location>
        <begin position="1"/>
        <end position="81"/>
    </location>
</feature>
<dbReference type="EMBL" id="KE145367">
    <property type="protein sequence ID" value="EPE28867.1"/>
    <property type="molecule type" value="Genomic_DNA"/>
</dbReference>
<dbReference type="RefSeq" id="XP_008082976.1">
    <property type="nucleotide sequence ID" value="XM_008084785.1"/>
</dbReference>
<keyword evidence="3" id="KW-1185">Reference proteome</keyword>
<dbReference type="HOGENOM" id="CLU_536411_0_0_1"/>
<feature type="region of interest" description="Disordered" evidence="1">
    <location>
        <begin position="135"/>
        <end position="166"/>
    </location>
</feature>
<name>S3CR01_GLAL2</name>